<proteinExistence type="predicted"/>
<name>A0ABW8I7E5_9BACI</name>
<feature type="transmembrane region" description="Helical" evidence="1">
    <location>
        <begin position="156"/>
        <end position="177"/>
    </location>
</feature>
<evidence type="ECO:0000313" key="2">
    <source>
        <dbReference type="EMBL" id="MFK2825419.1"/>
    </source>
</evidence>
<evidence type="ECO:0000256" key="1">
    <source>
        <dbReference type="SAM" id="Phobius"/>
    </source>
</evidence>
<comment type="caution">
    <text evidence="2">The sequence shown here is derived from an EMBL/GenBank/DDBJ whole genome shotgun (WGS) entry which is preliminary data.</text>
</comment>
<keyword evidence="1" id="KW-1133">Transmembrane helix</keyword>
<dbReference type="Pfam" id="PF12679">
    <property type="entry name" value="ABC2_membrane_2"/>
    <property type="match status" value="1"/>
</dbReference>
<feature type="transmembrane region" description="Helical" evidence="1">
    <location>
        <begin position="189"/>
        <end position="208"/>
    </location>
</feature>
<sequence length="265" mass="29337">MIFQREFKRGRKSLLIWSVILGGLIVGLLSMFPQFAEQQESLSKMMEAYPESMQKAFGLDELSLGTLMGFYGIEVHMMTTLLGSIYAAMLASNILAKEENEKTIEFLLSKPITRSQIVAQKLGVVIVNILIFNSVAAAAGLIGFQFAKDHDVPYETFALLIIAAILLHFTFAAISFMLSSVMKKTRNTLSASIALVIAAYFLNMISGISEDLDVLKYFSPFTYADASSIIKEDAINILYLVMMAAVILFSILAAFMVYQKKDISV</sequence>
<dbReference type="EMBL" id="JAUIYO010000003">
    <property type="protein sequence ID" value="MFK2825419.1"/>
    <property type="molecule type" value="Genomic_DNA"/>
</dbReference>
<dbReference type="PANTHER" id="PTHR37305">
    <property type="entry name" value="INTEGRAL MEMBRANE PROTEIN-RELATED"/>
    <property type="match status" value="1"/>
</dbReference>
<feature type="transmembrane region" description="Helical" evidence="1">
    <location>
        <begin position="117"/>
        <end position="144"/>
    </location>
</feature>
<keyword evidence="1" id="KW-0472">Membrane</keyword>
<organism evidence="2 3">
    <name type="scientific">Bacillus lumedeiriae</name>
    <dbReference type="NCBI Taxonomy" id="3058829"/>
    <lineage>
        <taxon>Bacteria</taxon>
        <taxon>Bacillati</taxon>
        <taxon>Bacillota</taxon>
        <taxon>Bacilli</taxon>
        <taxon>Bacillales</taxon>
        <taxon>Bacillaceae</taxon>
        <taxon>Bacillus</taxon>
    </lineage>
</organism>
<feature type="transmembrane region" description="Helical" evidence="1">
    <location>
        <begin position="14"/>
        <end position="36"/>
    </location>
</feature>
<reference evidence="2 3" key="1">
    <citation type="submission" date="2023-07" db="EMBL/GenBank/DDBJ databases">
        <title>Bacillus lucianemedeirus sp. nov, a new species isolated from an immunobiological production facility.</title>
        <authorList>
            <person name="Costa L.V."/>
            <person name="Miranda R.V.S.L."/>
            <person name="Brandao M.L.L."/>
            <person name="Reis C.M.F."/>
            <person name="Frazao A.M."/>
            <person name="Cruz F.V."/>
            <person name="Baio P.V.P."/>
            <person name="Veras J.F.C."/>
            <person name="Ramos J.N."/>
            <person name="Vieira V."/>
        </authorList>
    </citation>
    <scope>NUCLEOTIDE SEQUENCE [LARGE SCALE GENOMIC DNA]</scope>
    <source>
        <strain evidence="2 3">B190/17</strain>
    </source>
</reference>
<feature type="transmembrane region" description="Helical" evidence="1">
    <location>
        <begin position="237"/>
        <end position="258"/>
    </location>
</feature>
<dbReference type="Proteomes" id="UP001619911">
    <property type="component" value="Unassembled WGS sequence"/>
</dbReference>
<gene>
    <name evidence="2" type="ORF">QYG89_06920</name>
</gene>
<evidence type="ECO:0000313" key="3">
    <source>
        <dbReference type="Proteomes" id="UP001619911"/>
    </source>
</evidence>
<dbReference type="PANTHER" id="PTHR37305:SF1">
    <property type="entry name" value="MEMBRANE PROTEIN"/>
    <property type="match status" value="1"/>
</dbReference>
<keyword evidence="1" id="KW-0812">Transmembrane</keyword>
<accession>A0ABW8I7E5</accession>
<protein>
    <submittedName>
        <fullName evidence="2">ABC transporter permease subunit</fullName>
    </submittedName>
</protein>
<feature type="transmembrane region" description="Helical" evidence="1">
    <location>
        <begin position="75"/>
        <end position="96"/>
    </location>
</feature>
<keyword evidence="3" id="KW-1185">Reference proteome</keyword>
<dbReference type="RefSeq" id="WP_404315968.1">
    <property type="nucleotide sequence ID" value="NZ_JAUIYO010000003.1"/>
</dbReference>